<evidence type="ECO:0000313" key="1">
    <source>
        <dbReference type="EMBL" id="GKX66624.1"/>
    </source>
</evidence>
<organism evidence="1 2">
    <name type="scientific">Inconstantimicrobium mannanitabidum</name>
    <dbReference type="NCBI Taxonomy" id="1604901"/>
    <lineage>
        <taxon>Bacteria</taxon>
        <taxon>Bacillati</taxon>
        <taxon>Bacillota</taxon>
        <taxon>Clostridia</taxon>
        <taxon>Eubacteriales</taxon>
        <taxon>Clostridiaceae</taxon>
        <taxon>Inconstantimicrobium</taxon>
    </lineage>
</organism>
<sequence>MSTAGYVVMGLFFVAFIALLVFVVIRAKSAVKVEDADIPGQVKSIIEKVVPDSLGYMAVPIRSKQSAGSMLKDTLKDVAIGGLTGYRIYRYEPDEQLLLIFGHMQMFFVPVYTDNRSKEIRINLKRTSQVTVQDLIKVKCNGSGSSVKLKFNDKQTFLFGAMSEFFFARATAKEEKMRFAEFINNFQDTVNRK</sequence>
<dbReference type="EMBL" id="BROD01000001">
    <property type="protein sequence ID" value="GKX66624.1"/>
    <property type="molecule type" value="Genomic_DNA"/>
</dbReference>
<dbReference type="Proteomes" id="UP001058074">
    <property type="component" value="Unassembled WGS sequence"/>
</dbReference>
<keyword evidence="2" id="KW-1185">Reference proteome</keyword>
<evidence type="ECO:0000313" key="2">
    <source>
        <dbReference type="Proteomes" id="UP001058074"/>
    </source>
</evidence>
<protein>
    <submittedName>
        <fullName evidence="1">Uncharacterized protein</fullName>
    </submittedName>
</protein>
<proteinExistence type="predicted"/>
<name>A0ACB5RCL4_9CLOT</name>
<gene>
    <name evidence="1" type="ORF">rsdtw13_18820</name>
</gene>
<comment type="caution">
    <text evidence="1">The sequence shown here is derived from an EMBL/GenBank/DDBJ whole genome shotgun (WGS) entry which is preliminary data.</text>
</comment>
<accession>A0ACB5RCL4</accession>
<reference evidence="1" key="1">
    <citation type="journal article" date="2025" name="Int. J. Syst. Evol. Microbiol.">
        <title>Inconstantimicrobium mannanitabidum sp. nov., a novel member of the family Clostridiaceae isolated from anoxic soil under the treatment of reductive soil disinfestation.</title>
        <authorList>
            <person name="Ueki A."/>
            <person name="Tonouchi A."/>
            <person name="Honma S."/>
            <person name="Kaku N."/>
            <person name="Ueki K."/>
        </authorList>
    </citation>
    <scope>NUCLEOTIDE SEQUENCE</scope>
    <source>
        <strain evidence="1">TW13</strain>
    </source>
</reference>